<evidence type="ECO:0000313" key="3">
    <source>
        <dbReference type="Proteomes" id="UP001642540"/>
    </source>
</evidence>
<name>A0ABP1QQL0_9HEXA</name>
<dbReference type="Proteomes" id="UP001642540">
    <property type="component" value="Unassembled WGS sequence"/>
</dbReference>
<feature type="region of interest" description="Disordered" evidence="1">
    <location>
        <begin position="48"/>
        <end position="79"/>
    </location>
</feature>
<proteinExistence type="predicted"/>
<dbReference type="EMBL" id="CAXLJM020000038">
    <property type="protein sequence ID" value="CAL8107268.1"/>
    <property type="molecule type" value="Genomic_DNA"/>
</dbReference>
<protein>
    <submittedName>
        <fullName evidence="2">Uncharacterized protein</fullName>
    </submittedName>
</protein>
<sequence>MIQITMTMRFGSIIIHKPDRGSGTDSCSNSSDETEIAEIAETATLKYAKQSANRRSERQRNMANKSRKTNLSRSSSASSVESNELPILRMLAPDQTFPWFLSHYIPETDSILQEKVSVHNKPNVNTTKERGDRLGLHLLNSGSRPLHPSFQQKRVSSLTDAKSTVTAPFENKDVEDEGSSNGLSKFLKTLNISERLRQHKAEQDRLNIHNLPDHMREQLKHIYVY</sequence>
<gene>
    <name evidence="2" type="ORF">ODALV1_LOCUS12621</name>
</gene>
<evidence type="ECO:0000313" key="2">
    <source>
        <dbReference type="EMBL" id="CAL8107268.1"/>
    </source>
</evidence>
<reference evidence="2 3" key="1">
    <citation type="submission" date="2024-08" db="EMBL/GenBank/DDBJ databases">
        <authorList>
            <person name="Cucini C."/>
            <person name="Frati F."/>
        </authorList>
    </citation>
    <scope>NUCLEOTIDE SEQUENCE [LARGE SCALE GENOMIC DNA]</scope>
</reference>
<organism evidence="2 3">
    <name type="scientific">Orchesella dallaii</name>
    <dbReference type="NCBI Taxonomy" id="48710"/>
    <lineage>
        <taxon>Eukaryota</taxon>
        <taxon>Metazoa</taxon>
        <taxon>Ecdysozoa</taxon>
        <taxon>Arthropoda</taxon>
        <taxon>Hexapoda</taxon>
        <taxon>Collembola</taxon>
        <taxon>Entomobryomorpha</taxon>
        <taxon>Entomobryoidea</taxon>
        <taxon>Orchesellidae</taxon>
        <taxon>Orchesellinae</taxon>
        <taxon>Orchesella</taxon>
    </lineage>
</organism>
<evidence type="ECO:0000256" key="1">
    <source>
        <dbReference type="SAM" id="MobiDB-lite"/>
    </source>
</evidence>
<accession>A0ABP1QQL0</accession>
<keyword evidence="3" id="KW-1185">Reference proteome</keyword>
<comment type="caution">
    <text evidence="2">The sequence shown here is derived from an EMBL/GenBank/DDBJ whole genome shotgun (WGS) entry which is preliminary data.</text>
</comment>